<organism evidence="1 2">
    <name type="scientific">Sutcliffiella horikoshii</name>
    <dbReference type="NCBI Taxonomy" id="79883"/>
    <lineage>
        <taxon>Bacteria</taxon>
        <taxon>Bacillati</taxon>
        <taxon>Bacillota</taxon>
        <taxon>Bacilli</taxon>
        <taxon>Bacillales</taxon>
        <taxon>Bacillaceae</taxon>
        <taxon>Sutcliffiella</taxon>
    </lineage>
</organism>
<comment type="caution">
    <text evidence="1">The sequence shown here is derived from an EMBL/GenBank/DDBJ whole genome shotgun (WGS) entry which is preliminary data.</text>
</comment>
<sequence length="143" mass="16674">MRIIKCRGYELEKAQPNTSEDFFNRSEVTFEDDGEEKTLHVLYIRYYDETFGESIPTMSGEADPIFEIGEKQITFKDLVAIVCLIKNPSFRQRKRIYINTQEELASYFEGVNIPKVREIFEGIHHQGDYKLTSPLHFLAQPSS</sequence>
<proteinExistence type="predicted"/>
<gene>
    <name evidence="1" type="ORF">FZC76_11450</name>
</gene>
<protein>
    <submittedName>
        <fullName evidence="1">Uncharacterized protein</fullName>
    </submittedName>
</protein>
<accession>A0A5D4SY45</accession>
<dbReference type="AlphaFoldDB" id="A0A5D4SY45"/>
<dbReference type="Proteomes" id="UP000322524">
    <property type="component" value="Unassembled WGS sequence"/>
</dbReference>
<name>A0A5D4SY45_9BACI</name>
<evidence type="ECO:0000313" key="2">
    <source>
        <dbReference type="Proteomes" id="UP000322524"/>
    </source>
</evidence>
<dbReference type="OrthoDB" id="2475704at2"/>
<dbReference type="EMBL" id="VTEV01000004">
    <property type="protein sequence ID" value="TYS68340.1"/>
    <property type="molecule type" value="Genomic_DNA"/>
</dbReference>
<reference evidence="1 2" key="1">
    <citation type="submission" date="2019-08" db="EMBL/GenBank/DDBJ databases">
        <title>Bacillus genomes from the desert of Cuatro Cienegas, Coahuila.</title>
        <authorList>
            <person name="Olmedo-Alvarez G."/>
        </authorList>
    </citation>
    <scope>NUCLEOTIDE SEQUENCE [LARGE SCALE GENOMIC DNA]</scope>
    <source>
        <strain evidence="1 2">CH28_1T</strain>
    </source>
</reference>
<dbReference type="STRING" id="79883.GCA_001636495_02425"/>
<dbReference type="RefSeq" id="WP_148988309.1">
    <property type="nucleotide sequence ID" value="NZ_VTEV01000004.1"/>
</dbReference>
<evidence type="ECO:0000313" key="1">
    <source>
        <dbReference type="EMBL" id="TYS68340.1"/>
    </source>
</evidence>